<evidence type="ECO:0000259" key="3">
    <source>
        <dbReference type="PROSITE" id="PS50157"/>
    </source>
</evidence>
<organism evidence="4 5">
    <name type="scientific">Clavelina lepadiformis</name>
    <name type="common">Light-bulb sea squirt</name>
    <name type="synonym">Ascidia lepadiformis</name>
    <dbReference type="NCBI Taxonomy" id="159417"/>
    <lineage>
        <taxon>Eukaryota</taxon>
        <taxon>Metazoa</taxon>
        <taxon>Chordata</taxon>
        <taxon>Tunicata</taxon>
        <taxon>Ascidiacea</taxon>
        <taxon>Aplousobranchia</taxon>
        <taxon>Clavelinidae</taxon>
        <taxon>Clavelina</taxon>
    </lineage>
</organism>
<gene>
    <name evidence="4" type="ORF">CVLEPA_LOCUS21046</name>
</gene>
<keyword evidence="1" id="KW-0863">Zinc-finger</keyword>
<protein>
    <recommendedName>
        <fullName evidence="3">C2H2-type domain-containing protein</fullName>
    </recommendedName>
</protein>
<evidence type="ECO:0000256" key="1">
    <source>
        <dbReference type="PROSITE-ProRule" id="PRU00042"/>
    </source>
</evidence>
<evidence type="ECO:0000256" key="2">
    <source>
        <dbReference type="SAM" id="MobiDB-lite"/>
    </source>
</evidence>
<feature type="region of interest" description="Disordered" evidence="2">
    <location>
        <begin position="242"/>
        <end position="269"/>
    </location>
</feature>
<feature type="compositionally biased region" description="Polar residues" evidence="2">
    <location>
        <begin position="300"/>
        <end position="317"/>
    </location>
</feature>
<dbReference type="PROSITE" id="PS50157">
    <property type="entry name" value="ZINC_FINGER_C2H2_2"/>
    <property type="match status" value="1"/>
</dbReference>
<comment type="caution">
    <text evidence="4">The sequence shown here is derived from an EMBL/GenBank/DDBJ whole genome shotgun (WGS) entry which is preliminary data.</text>
</comment>
<dbReference type="Proteomes" id="UP001642483">
    <property type="component" value="Unassembled WGS sequence"/>
</dbReference>
<dbReference type="EMBL" id="CAWYQH010000108">
    <property type="protein sequence ID" value="CAK8689065.1"/>
    <property type="molecule type" value="Genomic_DNA"/>
</dbReference>
<proteinExistence type="predicted"/>
<keyword evidence="1" id="KW-0862">Zinc</keyword>
<dbReference type="InterPro" id="IPR013087">
    <property type="entry name" value="Znf_C2H2_type"/>
</dbReference>
<dbReference type="PROSITE" id="PS00028">
    <property type="entry name" value="ZINC_FINGER_C2H2_1"/>
    <property type="match status" value="1"/>
</dbReference>
<name>A0ABP0GBR8_CLALP</name>
<evidence type="ECO:0000313" key="5">
    <source>
        <dbReference type="Proteomes" id="UP001642483"/>
    </source>
</evidence>
<accession>A0ABP0GBR8</accession>
<feature type="domain" description="C2H2-type" evidence="3">
    <location>
        <begin position="342"/>
        <end position="369"/>
    </location>
</feature>
<evidence type="ECO:0000313" key="4">
    <source>
        <dbReference type="EMBL" id="CAK8689065.1"/>
    </source>
</evidence>
<keyword evidence="1" id="KW-0479">Metal-binding</keyword>
<sequence>MDIASVKKDFTTPTNQASITNYRGNFFNPKKQEYDAKCLHVSSNLTAFATNVHSPWNPVSKGDIKKLAQTRFVNSSPKSYRLMPASVESSNADKTSFVEKASHKYLLPVSYFLEVANLWALSNRSELECRFTFANTEDDQNSIMSAQNVLVVDKRRPICHTQAIPAKTESERDILKNNAVAENELLQSVNRFLETCQKKDKSSIGKSTELSEADNGVGSETRRYLSQIVSLTNKKFAIKLRNGLSRDQKSNSSRKRSSSTEEDFPCKKSKKSPRVNVFTMSTMEQDETEKDQFVIIHIPTSQKKTSEETQAQGNPSESQRKSSTEGILDTINSDSSSIKMLYNCFYCESSFEDKSACARHMLSHLASSIDS</sequence>
<keyword evidence="5" id="KW-1185">Reference proteome</keyword>
<feature type="region of interest" description="Disordered" evidence="2">
    <location>
        <begin position="300"/>
        <end position="330"/>
    </location>
</feature>
<reference evidence="4 5" key="1">
    <citation type="submission" date="2024-02" db="EMBL/GenBank/DDBJ databases">
        <authorList>
            <person name="Daric V."/>
            <person name="Darras S."/>
        </authorList>
    </citation>
    <scope>NUCLEOTIDE SEQUENCE [LARGE SCALE GENOMIC DNA]</scope>
</reference>